<sequence>MSPNDEQPARILFQLWFKPIEKAAKWRKVGEPCSHAEAIHRIQGNGSFWLAELRNPKLAQPSLFV</sequence>
<dbReference type="EMBL" id="JAGKQQ010000001">
    <property type="protein sequence ID" value="MBP3956455.1"/>
    <property type="molecule type" value="Genomic_DNA"/>
</dbReference>
<organism evidence="1 2">
    <name type="scientific">Gemmata palustris</name>
    <dbReference type="NCBI Taxonomy" id="2822762"/>
    <lineage>
        <taxon>Bacteria</taxon>
        <taxon>Pseudomonadati</taxon>
        <taxon>Planctomycetota</taxon>
        <taxon>Planctomycetia</taxon>
        <taxon>Gemmatales</taxon>
        <taxon>Gemmataceae</taxon>
        <taxon>Gemmata</taxon>
    </lineage>
</organism>
<dbReference type="RefSeq" id="WP_210654585.1">
    <property type="nucleotide sequence ID" value="NZ_JAGKQQ010000001.1"/>
</dbReference>
<name>A0ABS5BRU8_9BACT</name>
<evidence type="ECO:0000313" key="2">
    <source>
        <dbReference type="Proteomes" id="UP000676565"/>
    </source>
</evidence>
<accession>A0ABS5BRU8</accession>
<keyword evidence="2" id="KW-1185">Reference proteome</keyword>
<evidence type="ECO:0000313" key="1">
    <source>
        <dbReference type="EMBL" id="MBP3956455.1"/>
    </source>
</evidence>
<dbReference type="Proteomes" id="UP000676565">
    <property type="component" value="Unassembled WGS sequence"/>
</dbReference>
<protein>
    <submittedName>
        <fullName evidence="1">Uncharacterized protein</fullName>
    </submittedName>
</protein>
<comment type="caution">
    <text evidence="1">The sequence shown here is derived from an EMBL/GenBank/DDBJ whole genome shotgun (WGS) entry which is preliminary data.</text>
</comment>
<proteinExistence type="predicted"/>
<reference evidence="1 2" key="1">
    <citation type="submission" date="2021-04" db="EMBL/GenBank/DDBJ databases">
        <authorList>
            <person name="Ivanova A."/>
        </authorList>
    </citation>
    <scope>NUCLEOTIDE SEQUENCE [LARGE SCALE GENOMIC DNA]</scope>
    <source>
        <strain evidence="1 2">G18</strain>
    </source>
</reference>
<gene>
    <name evidence="1" type="ORF">J8F10_14335</name>
</gene>